<keyword evidence="8" id="KW-1185">Reference proteome</keyword>
<keyword evidence="4" id="KW-0408">Iron</keyword>
<dbReference type="STRING" id="897.B2D07_06675"/>
<dbReference type="GO" id="GO:0051536">
    <property type="term" value="F:iron-sulfur cluster binding"/>
    <property type="evidence" value="ECO:0007669"/>
    <property type="project" value="UniProtKB-KW"/>
</dbReference>
<dbReference type="InterPro" id="IPR058240">
    <property type="entry name" value="rSAM_sf"/>
</dbReference>
<dbReference type="InterPro" id="IPR007197">
    <property type="entry name" value="rSAM"/>
</dbReference>
<dbReference type="OrthoDB" id="9782387at2"/>
<evidence type="ECO:0000256" key="1">
    <source>
        <dbReference type="ARBA" id="ARBA00001966"/>
    </source>
</evidence>
<dbReference type="GO" id="GO:0003824">
    <property type="term" value="F:catalytic activity"/>
    <property type="evidence" value="ECO:0007669"/>
    <property type="project" value="InterPro"/>
</dbReference>
<accession>S7V9Z9</accession>
<dbReference type="AlphaFoldDB" id="S7V9Z9"/>
<organism evidence="7 8">
    <name type="scientific">Desulfococcus multivorans DSM 2059</name>
    <dbReference type="NCBI Taxonomy" id="1121405"/>
    <lineage>
        <taxon>Bacteria</taxon>
        <taxon>Pseudomonadati</taxon>
        <taxon>Thermodesulfobacteriota</taxon>
        <taxon>Desulfobacteria</taxon>
        <taxon>Desulfobacterales</taxon>
        <taxon>Desulfococcaceae</taxon>
        <taxon>Desulfococcus</taxon>
    </lineage>
</organism>
<protein>
    <submittedName>
        <fullName evidence="7">Radical SAM domain protein</fullName>
    </submittedName>
</protein>
<comment type="caution">
    <text evidence="7">The sequence shown here is derived from an EMBL/GenBank/DDBJ whole genome shotgun (WGS) entry which is preliminary data.</text>
</comment>
<dbReference type="Gene3D" id="3.20.20.70">
    <property type="entry name" value="Aldolase class I"/>
    <property type="match status" value="1"/>
</dbReference>
<dbReference type="CDD" id="cd01335">
    <property type="entry name" value="Radical_SAM"/>
    <property type="match status" value="1"/>
</dbReference>
<dbReference type="RefSeq" id="WP_020876515.1">
    <property type="nucleotide sequence ID" value="NZ_ATHJ01000076.1"/>
</dbReference>
<keyword evidence="3" id="KW-0479">Metal-binding</keyword>
<sequence>MPATLNHLKYYRLPWNYADNGISWLEPTTECNLRCEGCYRDPHSVGHKSLDAVRAELQTFKALRKSDCMSIAGGDPLVYPHIVELVKMVREMGWKPIINTNGLALDAPLLKALKRAGVFGFTFHIDTSQKRPRVTAETETELNALRFRYARMLAEEGGLSCSFNATVSEKTVHEIPGLVEWARRHADIVHTMVFILFRSPGLSGDFEYYAGGRRIDFNETYKETEWAGQKILMAEDIVEKIREAEPAYEPCAYLNGTADPSSFKWLLANRIVFNGETMGYVSPKFMEMIQTGYHLFAGKYLSYAQPRSTSRGKSAAFFMGLFDHGMRRIAGNLLNRISRKPSHALRPAHIQSIMIIQPVNMLADGRQDMCDSCPDITVHDGKLVWSCRLEEMNRFGTFVQSVPRKRS</sequence>
<evidence type="ECO:0000313" key="8">
    <source>
        <dbReference type="Proteomes" id="UP000014977"/>
    </source>
</evidence>
<evidence type="ECO:0000256" key="4">
    <source>
        <dbReference type="ARBA" id="ARBA00023004"/>
    </source>
</evidence>
<dbReference type="PROSITE" id="PS51918">
    <property type="entry name" value="RADICAL_SAM"/>
    <property type="match status" value="1"/>
</dbReference>
<keyword evidence="5" id="KW-0411">Iron-sulfur</keyword>
<dbReference type="SUPFAM" id="SSF102114">
    <property type="entry name" value="Radical SAM enzymes"/>
    <property type="match status" value="1"/>
</dbReference>
<evidence type="ECO:0000259" key="6">
    <source>
        <dbReference type="PROSITE" id="PS51918"/>
    </source>
</evidence>
<name>S7V9Z9_DESML</name>
<dbReference type="Pfam" id="PF04055">
    <property type="entry name" value="Radical_SAM"/>
    <property type="match status" value="1"/>
</dbReference>
<evidence type="ECO:0000256" key="3">
    <source>
        <dbReference type="ARBA" id="ARBA00022723"/>
    </source>
</evidence>
<evidence type="ECO:0000256" key="2">
    <source>
        <dbReference type="ARBA" id="ARBA00022691"/>
    </source>
</evidence>
<dbReference type="InterPro" id="IPR050377">
    <property type="entry name" value="Radical_SAM_PqqE_MftC-like"/>
</dbReference>
<feature type="domain" description="Radical SAM core" evidence="6">
    <location>
        <begin position="17"/>
        <end position="247"/>
    </location>
</feature>
<gene>
    <name evidence="7" type="ORF">dsmv_2084</name>
</gene>
<reference evidence="7 8" key="1">
    <citation type="journal article" date="2013" name="Genome Announc.">
        <title>Draft genome sequences for three mercury-methylating, sulfate-reducing bacteria.</title>
        <authorList>
            <person name="Brown S.D."/>
            <person name="Hurt R.A.Jr."/>
            <person name="Gilmour C.C."/>
            <person name="Elias D.A."/>
        </authorList>
    </citation>
    <scope>NUCLEOTIDE SEQUENCE [LARGE SCALE GENOMIC DNA]</scope>
    <source>
        <strain evidence="7 8">DSM 2059</strain>
    </source>
</reference>
<dbReference type="InterPro" id="IPR013785">
    <property type="entry name" value="Aldolase_TIM"/>
</dbReference>
<dbReference type="PANTHER" id="PTHR11228">
    <property type="entry name" value="RADICAL SAM DOMAIN PROTEIN"/>
    <property type="match status" value="1"/>
</dbReference>
<dbReference type="Proteomes" id="UP000014977">
    <property type="component" value="Unassembled WGS sequence"/>
</dbReference>
<dbReference type="eggNOG" id="COG0535">
    <property type="taxonomic scope" value="Bacteria"/>
</dbReference>
<dbReference type="GO" id="GO:0046872">
    <property type="term" value="F:metal ion binding"/>
    <property type="evidence" value="ECO:0007669"/>
    <property type="project" value="UniProtKB-KW"/>
</dbReference>
<dbReference type="PANTHER" id="PTHR11228:SF7">
    <property type="entry name" value="PQQA PEPTIDE CYCLASE"/>
    <property type="match status" value="1"/>
</dbReference>
<evidence type="ECO:0000313" key="7">
    <source>
        <dbReference type="EMBL" id="EPR41303.1"/>
    </source>
</evidence>
<dbReference type="SFLD" id="SFLDS00029">
    <property type="entry name" value="Radical_SAM"/>
    <property type="match status" value="1"/>
</dbReference>
<proteinExistence type="predicted"/>
<comment type="cofactor">
    <cofactor evidence="1">
        <name>[4Fe-4S] cluster</name>
        <dbReference type="ChEBI" id="CHEBI:49883"/>
    </cofactor>
</comment>
<dbReference type="EMBL" id="ATHJ01000076">
    <property type="protein sequence ID" value="EPR41303.1"/>
    <property type="molecule type" value="Genomic_DNA"/>
</dbReference>
<dbReference type="SFLD" id="SFLDG01067">
    <property type="entry name" value="SPASM/twitch_domain_containing"/>
    <property type="match status" value="1"/>
</dbReference>
<evidence type="ECO:0000256" key="5">
    <source>
        <dbReference type="ARBA" id="ARBA00023014"/>
    </source>
</evidence>
<keyword evidence="2" id="KW-0949">S-adenosyl-L-methionine</keyword>